<proteinExistence type="predicted"/>
<dbReference type="KEGG" id="pis:Pisl_1872"/>
<dbReference type="STRING" id="384616.Pisl_1872"/>
<reference evidence="1" key="1">
    <citation type="submission" date="2006-12" db="EMBL/GenBank/DDBJ databases">
        <title>Complete sequence of Pyrobaculum islandicum DSM 4184.</title>
        <authorList>
            <person name="Copeland A."/>
            <person name="Lucas S."/>
            <person name="Lapidus A."/>
            <person name="Barry K."/>
            <person name="Detter J.C."/>
            <person name="Glavina del Rio T."/>
            <person name="Dalin E."/>
            <person name="Tice H."/>
            <person name="Pitluck S."/>
            <person name="Meincke L."/>
            <person name="Brettin T."/>
            <person name="Bruce D."/>
            <person name="Han C."/>
            <person name="Tapia R."/>
            <person name="Gilna P."/>
            <person name="Schmutz J."/>
            <person name="Larimer F."/>
            <person name="Land M."/>
            <person name="Hauser L."/>
            <person name="Kyrpides N."/>
            <person name="Mikhailova N."/>
            <person name="Cozen A.E."/>
            <person name="Fitz-Gibbon S.T."/>
            <person name="House C.H."/>
            <person name="Saltikov C."/>
            <person name="Lowe T."/>
            <person name="Richardson P."/>
        </authorList>
    </citation>
    <scope>NUCLEOTIDE SEQUENCE [LARGE SCALE GENOMIC DNA]</scope>
    <source>
        <strain evidence="1">DSM 4184</strain>
    </source>
</reference>
<evidence type="ECO:0000313" key="1">
    <source>
        <dbReference type="EMBL" id="ABL89020.1"/>
    </source>
</evidence>
<dbReference type="EMBL" id="CP000504">
    <property type="protein sequence ID" value="ABL89020.1"/>
    <property type="molecule type" value="Genomic_DNA"/>
</dbReference>
<gene>
    <name evidence="1" type="ordered locus">Pisl_1872</name>
</gene>
<accession>A1RVN8</accession>
<evidence type="ECO:0000313" key="2">
    <source>
        <dbReference type="Proteomes" id="UP000002595"/>
    </source>
</evidence>
<organism evidence="1 2">
    <name type="scientific">Pyrobaculum islandicum (strain DSM 4184 / JCM 9189 / GEO3)</name>
    <dbReference type="NCBI Taxonomy" id="384616"/>
    <lineage>
        <taxon>Archaea</taxon>
        <taxon>Thermoproteota</taxon>
        <taxon>Thermoprotei</taxon>
        <taxon>Thermoproteales</taxon>
        <taxon>Thermoproteaceae</taxon>
        <taxon>Pyrobaculum</taxon>
    </lineage>
</organism>
<name>A1RVN8_PYRIL</name>
<sequence length="185" mass="20993">MCICCRSELSRYEKVVVKPSLEVAREIFLQNSEVYCGDDYANVVVEKISEWGEGLGFMALYGAKSLQYCDEDPAAVVKEARRVYVERLMSFIKSVYASTCSKGRVFINVLANKYLPPSMVAQSIHYDVVESKVRTLEKLLALIDRVTRPHKEYVKILALQSAGELRRLMRPTWYIKALGAKLGVI</sequence>
<dbReference type="eggNOG" id="arCOG05677">
    <property type="taxonomic scope" value="Archaea"/>
</dbReference>
<protein>
    <submittedName>
        <fullName evidence="1">Uncharacterized protein</fullName>
    </submittedName>
</protein>
<dbReference type="AlphaFoldDB" id="A1RVN8"/>
<dbReference type="HOGENOM" id="CLU_1458246_0_0_2"/>
<dbReference type="Proteomes" id="UP000002595">
    <property type="component" value="Chromosome"/>
</dbReference>
<keyword evidence="2" id="KW-1185">Reference proteome</keyword>